<keyword evidence="3" id="KW-0805">Transcription regulation</keyword>
<dbReference type="InterPro" id="IPR004979">
    <property type="entry name" value="TF_AP2"/>
</dbReference>
<reference evidence="9 10" key="1">
    <citation type="submission" date="2024-10" db="EMBL/GenBank/DDBJ databases">
        <authorList>
            <person name="Kim D."/>
        </authorList>
    </citation>
    <scope>NUCLEOTIDE SEQUENCE [LARGE SCALE GENOMIC DNA]</scope>
    <source>
        <strain evidence="9">Taebaek</strain>
    </source>
</reference>
<dbReference type="Pfam" id="PF03299">
    <property type="entry name" value="TF_AP-2"/>
    <property type="match status" value="1"/>
</dbReference>
<evidence type="ECO:0000256" key="6">
    <source>
        <dbReference type="ARBA" id="ARBA00023242"/>
    </source>
</evidence>
<dbReference type="PANTHER" id="PTHR10812">
    <property type="entry name" value="TRANSCRIPTION FACTOR AP-2"/>
    <property type="match status" value="1"/>
</dbReference>
<dbReference type="EMBL" id="JBICCN010000145">
    <property type="protein sequence ID" value="KAL3089272.1"/>
    <property type="molecule type" value="Genomic_DNA"/>
</dbReference>
<evidence type="ECO:0000259" key="8">
    <source>
        <dbReference type="Pfam" id="PF03299"/>
    </source>
</evidence>
<comment type="subcellular location">
    <subcellularLocation>
        <location evidence="1">Nucleus</location>
    </subcellularLocation>
</comment>
<keyword evidence="10" id="KW-1185">Reference proteome</keyword>
<evidence type="ECO:0000256" key="1">
    <source>
        <dbReference type="ARBA" id="ARBA00004123"/>
    </source>
</evidence>
<dbReference type="Proteomes" id="UP001620645">
    <property type="component" value="Unassembled WGS sequence"/>
</dbReference>
<keyword evidence="4" id="KW-0238">DNA-binding</keyword>
<evidence type="ECO:0000256" key="4">
    <source>
        <dbReference type="ARBA" id="ARBA00023125"/>
    </source>
</evidence>
<proteinExistence type="inferred from homology"/>
<comment type="caution">
    <text evidence="9">The sequence shown here is derived from an EMBL/GenBank/DDBJ whole genome shotgun (WGS) entry which is preliminary data.</text>
</comment>
<organism evidence="9 10">
    <name type="scientific">Heterodera schachtii</name>
    <name type="common">Sugarbeet cyst nematode worm</name>
    <name type="synonym">Tylenchus schachtii</name>
    <dbReference type="NCBI Taxonomy" id="97005"/>
    <lineage>
        <taxon>Eukaryota</taxon>
        <taxon>Metazoa</taxon>
        <taxon>Ecdysozoa</taxon>
        <taxon>Nematoda</taxon>
        <taxon>Chromadorea</taxon>
        <taxon>Rhabditida</taxon>
        <taxon>Tylenchina</taxon>
        <taxon>Tylenchomorpha</taxon>
        <taxon>Tylenchoidea</taxon>
        <taxon>Heteroderidae</taxon>
        <taxon>Heteroderinae</taxon>
        <taxon>Heterodera</taxon>
    </lineage>
</organism>
<evidence type="ECO:0000256" key="3">
    <source>
        <dbReference type="ARBA" id="ARBA00023015"/>
    </source>
</evidence>
<feature type="region of interest" description="Disordered" evidence="7">
    <location>
        <begin position="1"/>
        <end position="49"/>
    </location>
</feature>
<evidence type="ECO:0000313" key="9">
    <source>
        <dbReference type="EMBL" id="KAL3089272.1"/>
    </source>
</evidence>
<dbReference type="GO" id="GO:0005634">
    <property type="term" value="C:nucleus"/>
    <property type="evidence" value="ECO:0007669"/>
    <property type="project" value="UniProtKB-SubCell"/>
</dbReference>
<keyword evidence="6" id="KW-0539">Nucleus</keyword>
<sequence length="424" mass="47015">MKRRAADCASEEEIYGPDEEQQRPKNASTKHRNEQPQYRYEEISSSTSGSRCFSQSDMLCPSNALVGGGPSLFGENGTDEYSLNVQGYMTQNHSFIMSAAYSHPIGYYQLIDSNNATANQEPLRDEFQTSAIHRAAQQNANGKGKSAANDQLRNEAQQHNSMHAEIVETQMPQPATSVNYVHNHFNHLMHNRSPFEPFCTVPGRMSLLSSTTKYKVSIGEIQRRINPPECLNASLIGGILRKAKSKDGGKALRESLKRIGLSLPAGRRKSACVTAFTALVEEEALHMANDFNAVLLHDFPAKDIGFFLNAQFLRYAGQSPMDSELVARRRTILNCSRIFIKEITSLLAADRSPICDRRPELVLDPSIQKQLTHFSMITHGFGGIAMLSLLEALATCLDESLINLEKLVETRIGTIPQQTSGSNH</sequence>
<dbReference type="InterPro" id="IPR013854">
    <property type="entry name" value="TF_AP2_C"/>
</dbReference>
<dbReference type="GO" id="GO:0003677">
    <property type="term" value="F:DNA binding"/>
    <property type="evidence" value="ECO:0007669"/>
    <property type="project" value="UniProtKB-KW"/>
</dbReference>
<feature type="compositionally biased region" description="Acidic residues" evidence="7">
    <location>
        <begin position="9"/>
        <end position="19"/>
    </location>
</feature>
<keyword evidence="5" id="KW-0804">Transcription</keyword>
<evidence type="ECO:0000256" key="5">
    <source>
        <dbReference type="ARBA" id="ARBA00023163"/>
    </source>
</evidence>
<evidence type="ECO:0000256" key="7">
    <source>
        <dbReference type="SAM" id="MobiDB-lite"/>
    </source>
</evidence>
<feature type="domain" description="Transcription factor AP-2 C-terminal" evidence="8">
    <location>
        <begin position="198"/>
        <end position="399"/>
    </location>
</feature>
<gene>
    <name evidence="9" type="ORF">niasHS_006994</name>
</gene>
<dbReference type="AlphaFoldDB" id="A0ABD2JFI8"/>
<comment type="similarity">
    <text evidence="2">Belongs to the AP-2 family.</text>
</comment>
<evidence type="ECO:0000313" key="10">
    <source>
        <dbReference type="Proteomes" id="UP001620645"/>
    </source>
</evidence>
<protein>
    <recommendedName>
        <fullName evidence="8">Transcription factor AP-2 C-terminal domain-containing protein</fullName>
    </recommendedName>
</protein>
<name>A0ABD2JFI8_HETSC</name>
<accession>A0ABD2JFI8</accession>
<dbReference type="PRINTS" id="PR01748">
    <property type="entry name" value="AP2TNSCPFCT"/>
</dbReference>
<evidence type="ECO:0000256" key="2">
    <source>
        <dbReference type="ARBA" id="ARBA00007770"/>
    </source>
</evidence>
<feature type="compositionally biased region" description="Basic and acidic residues" evidence="7">
    <location>
        <begin position="31"/>
        <end position="42"/>
    </location>
</feature>
<dbReference type="PANTHER" id="PTHR10812:SF17">
    <property type="entry name" value="TRANSCRIPTION FACTOR AP-2, ISOFORM D"/>
    <property type="match status" value="1"/>
</dbReference>